<keyword evidence="3 5" id="KW-0812">Transmembrane</keyword>
<feature type="transmembrane region" description="Helical" evidence="3">
    <location>
        <begin position="101"/>
        <end position="122"/>
    </location>
</feature>
<dbReference type="AlphaFoldDB" id="A0A6P8Y7R1"/>
<keyword evidence="3" id="KW-1133">Transmembrane helix</keyword>
<accession>A0A6P8Y7R1</accession>
<sequence length="249" mass="27983">MLRVFSGRCLYGAITSNSELRVAKTCVASNLTPTCQVSERLYLSLQRNLSSAVKPNNDESREIIYKGRLEREIIRVKVFSMTTSVMGLVFQPVLYNQASSLPVLIATCTVAGFFTFVTPVLLHQLAKRHVNRITYSKKEDNYIAHTTSFFFKDIQIPIAPGEAKVPDNGGMFTTMEVRGIPLMVETEAFDKSHLIRLLGYDKPMDFEHERLAAMIEEADRAAAKAKAEATPKQTDVDEASERQRKSDRV</sequence>
<dbReference type="InParanoid" id="A0A6P8Y7R1"/>
<comment type="similarity">
    <text evidence="1">Belongs to the TMEM70 family.</text>
</comment>
<feature type="region of interest" description="Disordered" evidence="2">
    <location>
        <begin position="222"/>
        <end position="249"/>
    </location>
</feature>
<dbReference type="Pfam" id="PF06979">
    <property type="entry name" value="TMEM70"/>
    <property type="match status" value="1"/>
</dbReference>
<name>A0A6P8Y7R1_THRPL</name>
<evidence type="ECO:0000256" key="1">
    <source>
        <dbReference type="ARBA" id="ARBA00005280"/>
    </source>
</evidence>
<dbReference type="FunCoup" id="A0A6P8Y7R1">
    <property type="interactions" value="1002"/>
</dbReference>
<dbReference type="PANTHER" id="PTHR13281:SF0">
    <property type="entry name" value="TRANSMEMBRANE PROTEIN 70, MITOCHONDRIAL"/>
    <property type="match status" value="1"/>
</dbReference>
<feature type="compositionally biased region" description="Basic and acidic residues" evidence="2">
    <location>
        <begin position="239"/>
        <end position="249"/>
    </location>
</feature>
<dbReference type="InterPro" id="IPR045325">
    <property type="entry name" value="TMEM70/TMEM186/TMEM223"/>
</dbReference>
<dbReference type="GeneID" id="117640339"/>
<evidence type="ECO:0000256" key="2">
    <source>
        <dbReference type="SAM" id="MobiDB-lite"/>
    </source>
</evidence>
<dbReference type="GO" id="GO:0031966">
    <property type="term" value="C:mitochondrial membrane"/>
    <property type="evidence" value="ECO:0007669"/>
    <property type="project" value="TreeGrafter"/>
</dbReference>
<gene>
    <name evidence="5" type="primary">LOC117640339</name>
</gene>
<evidence type="ECO:0000313" key="5">
    <source>
        <dbReference type="RefSeq" id="XP_034232665.1"/>
    </source>
</evidence>
<dbReference type="OrthoDB" id="156886at2759"/>
<dbReference type="GO" id="GO:0033615">
    <property type="term" value="P:mitochondrial proton-transporting ATP synthase complex assembly"/>
    <property type="evidence" value="ECO:0007669"/>
    <property type="project" value="TreeGrafter"/>
</dbReference>
<protein>
    <submittedName>
        <fullName evidence="5">Transmembrane protein 70 homolog, mitochondrial</fullName>
    </submittedName>
</protein>
<dbReference type="RefSeq" id="XP_034232665.1">
    <property type="nucleotide sequence ID" value="XM_034376774.1"/>
</dbReference>
<organism evidence="5">
    <name type="scientific">Thrips palmi</name>
    <name type="common">Melon thrips</name>
    <dbReference type="NCBI Taxonomy" id="161013"/>
    <lineage>
        <taxon>Eukaryota</taxon>
        <taxon>Metazoa</taxon>
        <taxon>Ecdysozoa</taxon>
        <taxon>Arthropoda</taxon>
        <taxon>Hexapoda</taxon>
        <taxon>Insecta</taxon>
        <taxon>Pterygota</taxon>
        <taxon>Neoptera</taxon>
        <taxon>Paraneoptera</taxon>
        <taxon>Thysanoptera</taxon>
        <taxon>Terebrantia</taxon>
        <taxon>Thripoidea</taxon>
        <taxon>Thripidae</taxon>
        <taxon>Thrips</taxon>
    </lineage>
</organism>
<dbReference type="Proteomes" id="UP000515158">
    <property type="component" value="Unplaced"/>
</dbReference>
<keyword evidence="4" id="KW-1185">Reference proteome</keyword>
<dbReference type="KEGG" id="tpal:117640339"/>
<evidence type="ECO:0000313" key="4">
    <source>
        <dbReference type="Proteomes" id="UP000515158"/>
    </source>
</evidence>
<evidence type="ECO:0000256" key="3">
    <source>
        <dbReference type="SAM" id="Phobius"/>
    </source>
</evidence>
<reference evidence="5" key="1">
    <citation type="submission" date="2025-08" db="UniProtKB">
        <authorList>
            <consortium name="RefSeq"/>
        </authorList>
    </citation>
    <scope>IDENTIFICATION</scope>
    <source>
        <tissue evidence="5">Total insect</tissue>
    </source>
</reference>
<dbReference type="PANTHER" id="PTHR13281">
    <property type="entry name" value="TRANSMEMBRANE PROTEIN 70, MITOCHONDRIAL"/>
    <property type="match status" value="1"/>
</dbReference>
<feature type="transmembrane region" description="Helical" evidence="3">
    <location>
        <begin position="76"/>
        <end position="95"/>
    </location>
</feature>
<keyword evidence="3" id="KW-0472">Membrane</keyword>
<proteinExistence type="inferred from homology"/>
<dbReference type="InterPro" id="IPR009724">
    <property type="entry name" value="TMEM70"/>
</dbReference>